<dbReference type="InterPro" id="IPR024078">
    <property type="entry name" value="LmbE-like_dom_sf"/>
</dbReference>
<evidence type="ECO:0000313" key="1">
    <source>
        <dbReference type="EMBL" id="PDV98898.1"/>
    </source>
</evidence>
<dbReference type="SUPFAM" id="SSF102588">
    <property type="entry name" value="LmbE-like"/>
    <property type="match status" value="1"/>
</dbReference>
<evidence type="ECO:0000313" key="2">
    <source>
        <dbReference type="Proteomes" id="UP000220922"/>
    </source>
</evidence>
<sequence length="269" mass="29334">MPLHYTSLKQLTQAYRHLVLSPHLDDAALSCGSMLAGFAARKQPALVVNICSGSPPPTTRWSRFAEALHKQWALPAAEAMRLRLQEDKAALEILGVDSYQLDLLDAIYRVPHAYVDDATLFGTIAQDDPLAGEVRPHIEKLIERFPDATVYAPLAVGNHVDHQAVYRVAAELARNGVSVAFYEDVPYVAKPGAFDARMTVLGGIEAFTPILMPVDAVTLARKLDAIKAYHSQIATVFGDLAAMTATVTHYTASLAGEESSGAERLWVRR</sequence>
<dbReference type="Pfam" id="PF02585">
    <property type="entry name" value="PIG-L"/>
    <property type="match status" value="1"/>
</dbReference>
<reference evidence="1 2" key="1">
    <citation type="submission" date="2016-05" db="EMBL/GenBank/DDBJ databases">
        <authorList>
            <person name="Lavstsen T."/>
            <person name="Jespersen J.S."/>
        </authorList>
    </citation>
    <scope>NUCLEOTIDE SEQUENCE [LARGE SCALE GENOMIC DNA]</scope>
    <source>
        <strain evidence="1 2">B7-9</strain>
    </source>
</reference>
<accession>A0A2H3KLN3</accession>
<dbReference type="RefSeq" id="WP_097652887.1">
    <property type="nucleotide sequence ID" value="NZ_LYXE01000089.1"/>
</dbReference>
<protein>
    <recommendedName>
        <fullName evidence="3">GlcNAc-PI de-N-acetylase</fullName>
    </recommendedName>
</protein>
<dbReference type="OrthoDB" id="116799at2"/>
<evidence type="ECO:0008006" key="3">
    <source>
        <dbReference type="Google" id="ProtNLM"/>
    </source>
</evidence>
<dbReference type="PANTHER" id="PTHR12993:SF29">
    <property type="entry name" value="BLR3841 PROTEIN"/>
    <property type="match status" value="1"/>
</dbReference>
<dbReference type="EMBL" id="LYXE01000089">
    <property type="protein sequence ID" value="PDV98898.1"/>
    <property type="molecule type" value="Genomic_DNA"/>
</dbReference>
<name>A0A2H3KLN3_9CHLR</name>
<dbReference type="Gene3D" id="3.40.50.10320">
    <property type="entry name" value="LmbE-like"/>
    <property type="match status" value="1"/>
</dbReference>
<dbReference type="PANTHER" id="PTHR12993">
    <property type="entry name" value="N-ACETYLGLUCOSAMINYL-PHOSPHATIDYLINOSITOL DE-N-ACETYLASE-RELATED"/>
    <property type="match status" value="1"/>
</dbReference>
<organism evidence="1 2">
    <name type="scientific">Candidatus Chloroploca asiatica</name>
    <dbReference type="NCBI Taxonomy" id="1506545"/>
    <lineage>
        <taxon>Bacteria</taxon>
        <taxon>Bacillati</taxon>
        <taxon>Chloroflexota</taxon>
        <taxon>Chloroflexia</taxon>
        <taxon>Chloroflexales</taxon>
        <taxon>Chloroflexineae</taxon>
        <taxon>Oscillochloridaceae</taxon>
        <taxon>Candidatus Chloroploca</taxon>
    </lineage>
</organism>
<gene>
    <name evidence="1" type="ORF">A9Q02_14275</name>
</gene>
<dbReference type="Proteomes" id="UP000220922">
    <property type="component" value="Unassembled WGS sequence"/>
</dbReference>
<proteinExistence type="predicted"/>
<dbReference type="InterPro" id="IPR003737">
    <property type="entry name" value="GlcNAc_PI_deacetylase-related"/>
</dbReference>
<comment type="caution">
    <text evidence="1">The sequence shown here is derived from an EMBL/GenBank/DDBJ whole genome shotgun (WGS) entry which is preliminary data.</text>
</comment>
<keyword evidence="2" id="KW-1185">Reference proteome</keyword>
<dbReference type="GO" id="GO:0016811">
    <property type="term" value="F:hydrolase activity, acting on carbon-nitrogen (but not peptide) bonds, in linear amides"/>
    <property type="evidence" value="ECO:0007669"/>
    <property type="project" value="TreeGrafter"/>
</dbReference>
<dbReference type="AlphaFoldDB" id="A0A2H3KLN3"/>